<dbReference type="Pfam" id="PF07687">
    <property type="entry name" value="M20_dimer"/>
    <property type="match status" value="1"/>
</dbReference>
<comment type="pathway">
    <text evidence="7">Amino-acid metabolism.</text>
</comment>
<dbReference type="GO" id="GO:0006520">
    <property type="term" value="P:amino acid metabolic process"/>
    <property type="evidence" value="ECO:0007669"/>
    <property type="project" value="TreeGrafter"/>
</dbReference>
<evidence type="ECO:0000256" key="18">
    <source>
        <dbReference type="ARBA" id="ARBA00048579"/>
    </source>
</evidence>
<comment type="catalytic activity">
    <reaction evidence="15">
        <text>N-(9Z-octadecenoyl)-L-methionine + H2O = (9Z)-octadecenoate + L-methionine</text>
        <dbReference type="Rhea" id="RHEA:64144"/>
        <dbReference type="ChEBI" id="CHEBI:15377"/>
        <dbReference type="ChEBI" id="CHEBI:30823"/>
        <dbReference type="ChEBI" id="CHEBI:57844"/>
        <dbReference type="ChEBI" id="CHEBI:149732"/>
    </reaction>
    <physiologicalReaction direction="left-to-right" evidence="15">
        <dbReference type="Rhea" id="RHEA:64145"/>
    </physiologicalReaction>
</comment>
<comment type="catalytic activity">
    <reaction evidence="16">
        <text>N-(9Z-octadecenoyl)-L-asparagine + H2O = L-asparagine + (9Z)-octadecenoate</text>
        <dbReference type="Rhea" id="RHEA:64136"/>
        <dbReference type="ChEBI" id="CHEBI:15377"/>
        <dbReference type="ChEBI" id="CHEBI:30823"/>
        <dbReference type="ChEBI" id="CHEBI:58048"/>
        <dbReference type="ChEBI" id="CHEBI:149730"/>
    </reaction>
    <physiologicalReaction direction="left-to-right" evidence="16">
        <dbReference type="Rhea" id="RHEA:64137"/>
    </physiologicalReaction>
</comment>
<evidence type="ECO:0000313" key="28">
    <source>
        <dbReference type="EMBL" id="CAB3264962.1"/>
    </source>
</evidence>
<evidence type="ECO:0000256" key="1">
    <source>
        <dbReference type="ARBA" id="ARBA00004872"/>
    </source>
</evidence>
<comment type="catalytic activity">
    <reaction evidence="11">
        <text>N-octadecanoyl-L-phenylalanine + H2O = octadecanoate + L-phenylalanine</text>
        <dbReference type="Rhea" id="RHEA:64128"/>
        <dbReference type="ChEBI" id="CHEBI:15377"/>
        <dbReference type="ChEBI" id="CHEBI:25629"/>
        <dbReference type="ChEBI" id="CHEBI:58095"/>
        <dbReference type="ChEBI" id="CHEBI:149700"/>
    </reaction>
    <physiologicalReaction direction="left-to-right" evidence="11">
        <dbReference type="Rhea" id="RHEA:64129"/>
    </physiologicalReaction>
</comment>
<keyword evidence="5" id="KW-0378">Hydrolase</keyword>
<evidence type="ECO:0000256" key="10">
    <source>
        <dbReference type="ARBA" id="ARBA00047567"/>
    </source>
</evidence>
<gene>
    <name evidence="28" type="primary">Pm20d1</name>
</gene>
<protein>
    <submittedName>
        <fullName evidence="28">Probable carboxypeptidase PM20D1</fullName>
    </submittedName>
</protein>
<dbReference type="InterPro" id="IPR047177">
    <property type="entry name" value="Pept_M20A"/>
</dbReference>
<comment type="catalytic activity">
    <reaction evidence="13">
        <text>(5Z,8Z,11Z,14Z)-eicosatetraenoate + L-phenylalanine = N-(5Z,8Z,11Z,14Z-eicosatetraenoyl)-L-phenylalanine + H2O</text>
        <dbReference type="Rhea" id="RHEA:51312"/>
        <dbReference type="ChEBI" id="CHEBI:15377"/>
        <dbReference type="ChEBI" id="CHEBI:32395"/>
        <dbReference type="ChEBI" id="CHEBI:58095"/>
        <dbReference type="ChEBI" id="CHEBI:134022"/>
    </reaction>
    <physiologicalReaction direction="left-to-right" evidence="13">
        <dbReference type="Rhea" id="RHEA:51313"/>
    </physiologicalReaction>
    <physiologicalReaction direction="right-to-left" evidence="13">
        <dbReference type="Rhea" id="RHEA:51314"/>
    </physiologicalReaction>
</comment>
<evidence type="ECO:0000256" key="24">
    <source>
        <dbReference type="ARBA" id="ARBA00048879"/>
    </source>
</evidence>
<evidence type="ECO:0000256" key="21">
    <source>
        <dbReference type="ARBA" id="ARBA00048822"/>
    </source>
</evidence>
<comment type="catalytic activity">
    <reaction evidence="18">
        <text>an N-acyl-L-amino acid + H2O = an L-alpha-amino acid + a carboxylate</text>
        <dbReference type="Rhea" id="RHEA:15565"/>
        <dbReference type="ChEBI" id="CHEBI:15377"/>
        <dbReference type="ChEBI" id="CHEBI:29067"/>
        <dbReference type="ChEBI" id="CHEBI:59869"/>
        <dbReference type="ChEBI" id="CHEBI:59874"/>
        <dbReference type="EC" id="3.5.1.14"/>
    </reaction>
    <physiologicalReaction direction="left-to-right" evidence="18">
        <dbReference type="Rhea" id="RHEA:15566"/>
    </physiologicalReaction>
    <physiologicalReaction direction="right-to-left" evidence="18">
        <dbReference type="Rhea" id="RHEA:15567"/>
    </physiologicalReaction>
</comment>
<dbReference type="AlphaFoldDB" id="A0A6F9DND6"/>
<evidence type="ECO:0000256" key="16">
    <source>
        <dbReference type="ARBA" id="ARBA00048380"/>
    </source>
</evidence>
<comment type="catalytic activity">
    <reaction evidence="14">
        <text>N-hexadecanoyl-L-phenylalanine + H2O = hexadecanoate + L-phenylalanine</text>
        <dbReference type="Rhea" id="RHEA:64124"/>
        <dbReference type="ChEBI" id="CHEBI:7896"/>
        <dbReference type="ChEBI" id="CHEBI:15377"/>
        <dbReference type="ChEBI" id="CHEBI:58095"/>
        <dbReference type="ChEBI" id="CHEBI:149699"/>
    </reaction>
    <physiologicalReaction direction="left-to-right" evidence="14">
        <dbReference type="Rhea" id="RHEA:64125"/>
    </physiologicalReaction>
</comment>
<comment type="catalytic activity">
    <reaction evidence="24">
        <text>L-phenylalanine + (9Z)-octadecenoate = N-(9Z-octadecenoyl)-L-phenylalanine + H2O</text>
        <dbReference type="Rhea" id="RHEA:51300"/>
        <dbReference type="ChEBI" id="CHEBI:15377"/>
        <dbReference type="ChEBI" id="CHEBI:30823"/>
        <dbReference type="ChEBI" id="CHEBI:58095"/>
        <dbReference type="ChEBI" id="CHEBI:134020"/>
    </reaction>
    <physiologicalReaction direction="left-to-right" evidence="24">
        <dbReference type="Rhea" id="RHEA:51301"/>
    </physiologicalReaction>
    <physiologicalReaction direction="right-to-left" evidence="24">
        <dbReference type="Rhea" id="RHEA:51302"/>
    </physiologicalReaction>
</comment>
<dbReference type="PANTHER" id="PTHR45962:SF1">
    <property type="entry name" value="N-FATTY-ACYL-AMINO ACID SYNTHASE_HYDROLASE PM20D1"/>
    <property type="match status" value="1"/>
</dbReference>
<dbReference type="SUPFAM" id="SSF53187">
    <property type="entry name" value="Zn-dependent exopeptidases"/>
    <property type="match status" value="1"/>
</dbReference>
<keyword evidence="4" id="KW-0479">Metal-binding</keyword>
<comment type="catalytic activity">
    <reaction evidence="21">
        <text>N-(9Z-octadecenoyl)-L-tryptophan + H2O = L-tryptophan + (9Z)-octadecenoate</text>
        <dbReference type="Rhea" id="RHEA:64176"/>
        <dbReference type="ChEBI" id="CHEBI:15377"/>
        <dbReference type="ChEBI" id="CHEBI:30823"/>
        <dbReference type="ChEBI" id="CHEBI:57912"/>
        <dbReference type="ChEBI" id="CHEBI:149733"/>
    </reaction>
    <physiologicalReaction direction="left-to-right" evidence="21">
        <dbReference type="Rhea" id="RHEA:64177"/>
    </physiologicalReaction>
</comment>
<evidence type="ECO:0000256" key="13">
    <source>
        <dbReference type="ARBA" id="ARBA00047874"/>
    </source>
</evidence>
<evidence type="ECO:0000259" key="27">
    <source>
        <dbReference type="Pfam" id="PF07687"/>
    </source>
</evidence>
<evidence type="ECO:0000256" key="11">
    <source>
        <dbReference type="ARBA" id="ARBA00047723"/>
    </source>
</evidence>
<evidence type="ECO:0000256" key="14">
    <source>
        <dbReference type="ARBA" id="ARBA00047879"/>
    </source>
</evidence>
<evidence type="ECO:0000256" key="5">
    <source>
        <dbReference type="ARBA" id="ARBA00022801"/>
    </source>
</evidence>
<comment type="catalytic activity">
    <reaction evidence="26">
        <text>N-(9Z-octadecenoyl)-L-lysine + H2O = L-lysine + (9Z)-octadecenoate</text>
        <dbReference type="Rhea" id="RHEA:64192"/>
        <dbReference type="ChEBI" id="CHEBI:15377"/>
        <dbReference type="ChEBI" id="CHEBI:30823"/>
        <dbReference type="ChEBI" id="CHEBI:32551"/>
        <dbReference type="ChEBI" id="CHEBI:149731"/>
    </reaction>
    <physiologicalReaction direction="left-to-right" evidence="26">
        <dbReference type="Rhea" id="RHEA:64193"/>
    </physiologicalReaction>
</comment>
<evidence type="ECO:0000256" key="8">
    <source>
        <dbReference type="ARBA" id="ARBA00046147"/>
    </source>
</evidence>
<keyword evidence="28" id="KW-0121">Carboxypeptidase</keyword>
<dbReference type="FunFam" id="3.40.630.10:FF:000027">
    <property type="entry name" value="N-fatty-acyl-amino acid synthase/hydrolase PM20D1"/>
    <property type="match status" value="1"/>
</dbReference>
<keyword evidence="3" id="KW-0645">Protease</keyword>
<dbReference type="GO" id="GO:0046872">
    <property type="term" value="F:metal ion binding"/>
    <property type="evidence" value="ECO:0007669"/>
    <property type="project" value="UniProtKB-KW"/>
</dbReference>
<name>A0A6F9DND6_9ASCI</name>
<evidence type="ECO:0000256" key="22">
    <source>
        <dbReference type="ARBA" id="ARBA00048827"/>
    </source>
</evidence>
<evidence type="ECO:0000256" key="2">
    <source>
        <dbReference type="ARBA" id="ARBA00006247"/>
    </source>
</evidence>
<comment type="pathway">
    <text evidence="1">Lipid metabolism; fatty acid metabolism.</text>
</comment>
<comment type="catalytic activity">
    <reaction evidence="22">
        <text>N-(9Z-octadecenoyl)-L-leucine + H2O = L-leucine + (9Z)-octadecenoate</text>
        <dbReference type="Rhea" id="RHEA:51360"/>
        <dbReference type="ChEBI" id="CHEBI:15377"/>
        <dbReference type="ChEBI" id="CHEBI:30823"/>
        <dbReference type="ChEBI" id="CHEBI:57427"/>
        <dbReference type="ChEBI" id="CHEBI:134035"/>
    </reaction>
    <physiologicalReaction direction="left-to-right" evidence="22">
        <dbReference type="Rhea" id="RHEA:51361"/>
    </physiologicalReaction>
    <physiologicalReaction direction="right-to-left" evidence="22">
        <dbReference type="Rhea" id="RHEA:51362"/>
    </physiologicalReaction>
</comment>
<comment type="catalytic activity">
    <reaction evidence="9">
        <text>(9Z)-octadecenoate + glycine = N-(9Z-octadecenoyl)glycine + H2O</text>
        <dbReference type="Rhea" id="RHEA:51316"/>
        <dbReference type="ChEBI" id="CHEBI:15377"/>
        <dbReference type="ChEBI" id="CHEBI:30823"/>
        <dbReference type="ChEBI" id="CHEBI:57305"/>
        <dbReference type="ChEBI" id="CHEBI:133992"/>
    </reaction>
    <physiologicalReaction direction="right-to-left" evidence="9">
        <dbReference type="Rhea" id="RHEA:51318"/>
    </physiologicalReaction>
</comment>
<dbReference type="Gene3D" id="3.40.630.10">
    <property type="entry name" value="Zn peptidases"/>
    <property type="match status" value="1"/>
</dbReference>
<organism evidence="28">
    <name type="scientific">Phallusia mammillata</name>
    <dbReference type="NCBI Taxonomy" id="59560"/>
    <lineage>
        <taxon>Eukaryota</taxon>
        <taxon>Metazoa</taxon>
        <taxon>Chordata</taxon>
        <taxon>Tunicata</taxon>
        <taxon>Ascidiacea</taxon>
        <taxon>Phlebobranchia</taxon>
        <taxon>Ascidiidae</taxon>
        <taxon>Phallusia</taxon>
    </lineage>
</organism>
<evidence type="ECO:0000256" key="6">
    <source>
        <dbReference type="ARBA" id="ARBA00022833"/>
    </source>
</evidence>
<keyword evidence="6" id="KW-0862">Zinc</keyword>
<dbReference type="InterPro" id="IPR036264">
    <property type="entry name" value="Bact_exopeptidase_dim_dom"/>
</dbReference>
<dbReference type="Gene3D" id="3.30.70.360">
    <property type="match status" value="1"/>
</dbReference>
<sequence length="506" mass="56463">MNKCIKLVGAIFTGILALLFFCALRTAYLSMTKPAPLPVCQRNESEGYIDSTQAWERLKGALRIPTVSVKPHDYDRTALKKMVEFIRKNYPKVFTSPIVRPDVINEYSLLLEVSGSNKSLTPYALTGHLDVVPVLQDEWEWEGFGGEEAEEGEVMYGRGAVDNKGPVMAQLEALNFLLSRGIRPQRGFYLAYGHDEEVGGEDGAAKIAEELRKRGVNKLLFILDEGLPITRGLLKGLNKDLAGIGVTEKGSLYLNLTIHAEGGHSSAPPVESSIGILSKAISRLEENPHKLIFDHITRSLIHQLSFDMSFPLNIICSNLWLFEPIVTRVLARGTTKGLVRTTTAVTMIGGGIKHNVIPPSAWAVVNHRIHPSQTIAEVVARDKAVMNDERVRVEIMRGYEAHPTSPHDNIEFDTISESIKQAYPDSTTAPITMIANTDMGHYLKFTDKIYRFNPTLMAGKDVYRIHGRDERIHRKSFEASMNLYYHLMLNVDLMNLDTGGARHTEL</sequence>
<comment type="catalytic activity">
    <reaction evidence="19">
        <text>N-(9Z-octadecenoyl)-L-serine + H2O = L-serine + (9Z)-octadecenoate</text>
        <dbReference type="Rhea" id="RHEA:51352"/>
        <dbReference type="ChEBI" id="CHEBI:15377"/>
        <dbReference type="ChEBI" id="CHEBI:30823"/>
        <dbReference type="ChEBI" id="CHEBI:33384"/>
        <dbReference type="ChEBI" id="CHEBI:134031"/>
    </reaction>
    <physiologicalReaction direction="left-to-right" evidence="19">
        <dbReference type="Rhea" id="RHEA:51353"/>
    </physiologicalReaction>
</comment>
<dbReference type="GO" id="GO:0004046">
    <property type="term" value="F:aminoacylase activity"/>
    <property type="evidence" value="ECO:0007669"/>
    <property type="project" value="UniProtKB-EC"/>
</dbReference>
<evidence type="ECO:0000256" key="20">
    <source>
        <dbReference type="ARBA" id="ARBA00048729"/>
    </source>
</evidence>
<comment type="catalytic activity">
    <reaction evidence="17">
        <text>N-(5Z,8Z,11Z,14Z)-eicosatetraenoyl-glycine + H2O = (5Z,8Z,11Z,14Z)-eicosatetraenoate + glycine</text>
        <dbReference type="Rhea" id="RHEA:64108"/>
        <dbReference type="ChEBI" id="CHEBI:15377"/>
        <dbReference type="ChEBI" id="CHEBI:32395"/>
        <dbReference type="ChEBI" id="CHEBI:57305"/>
        <dbReference type="ChEBI" id="CHEBI:59002"/>
    </reaction>
    <physiologicalReaction direction="left-to-right" evidence="17">
        <dbReference type="Rhea" id="RHEA:64109"/>
    </physiologicalReaction>
    <physiologicalReaction direction="right-to-left" evidence="17">
        <dbReference type="Rhea" id="RHEA:64110"/>
    </physiologicalReaction>
</comment>
<dbReference type="GO" id="GO:0006508">
    <property type="term" value="P:proteolysis"/>
    <property type="evidence" value="ECO:0007669"/>
    <property type="project" value="UniProtKB-KW"/>
</dbReference>
<dbReference type="GO" id="GO:0004180">
    <property type="term" value="F:carboxypeptidase activity"/>
    <property type="evidence" value="ECO:0007669"/>
    <property type="project" value="UniProtKB-KW"/>
</dbReference>
<evidence type="ECO:0000256" key="19">
    <source>
        <dbReference type="ARBA" id="ARBA00048597"/>
    </source>
</evidence>
<evidence type="ECO:0000256" key="4">
    <source>
        <dbReference type="ARBA" id="ARBA00022723"/>
    </source>
</evidence>
<evidence type="ECO:0000256" key="17">
    <source>
        <dbReference type="ARBA" id="ARBA00048402"/>
    </source>
</evidence>
<dbReference type="SUPFAM" id="SSF55031">
    <property type="entry name" value="Bacterial exopeptidase dimerisation domain"/>
    <property type="match status" value="1"/>
</dbReference>
<evidence type="ECO:0000256" key="7">
    <source>
        <dbReference type="ARBA" id="ARBA00034698"/>
    </source>
</evidence>
<feature type="domain" description="Peptidase M20 dimerisation" evidence="27">
    <location>
        <begin position="247"/>
        <end position="389"/>
    </location>
</feature>
<dbReference type="GO" id="GO:0043605">
    <property type="term" value="P:amide catabolic process"/>
    <property type="evidence" value="ECO:0007669"/>
    <property type="project" value="TreeGrafter"/>
</dbReference>
<comment type="similarity">
    <text evidence="2">Belongs to the peptidase M20A family.</text>
</comment>
<evidence type="ECO:0000256" key="23">
    <source>
        <dbReference type="ARBA" id="ARBA00048840"/>
    </source>
</evidence>
<comment type="catalytic activity">
    <reaction evidence="10">
        <text>N-(4Z,7Z,10Z,13Z,16Z,19Z-docosahexaenoyl)-L-phenylalanine + H2O = (4Z,7Z,10Z,13Z,16Z,19Z)-docosahexaenoate + L-phenylalanine</text>
        <dbReference type="Rhea" id="RHEA:64132"/>
        <dbReference type="ChEBI" id="CHEBI:15377"/>
        <dbReference type="ChEBI" id="CHEBI:58095"/>
        <dbReference type="ChEBI" id="CHEBI:77016"/>
        <dbReference type="ChEBI" id="CHEBI:149701"/>
    </reaction>
    <physiologicalReaction direction="left-to-right" evidence="10">
        <dbReference type="Rhea" id="RHEA:64133"/>
    </physiologicalReaction>
</comment>
<comment type="function">
    <text evidence="8">Secreted enzyme that regulates the endogenous N-fatty acyl amino acid (NAAs) tissue and circulating levels by functioning as a bidirectional NAA synthase/hydrolase. It condenses free fatty acids and free amino acids to generate NAAs and bidirectionally catalyzes the reverse hydrolysis reaction. Some of these NAAs stimulate oxidative metabolism via mitochondrial uncoupling, increasing energy expenditure in a UPC1-independent manner. Thereby, this secreted protein may indirectly regulate whole body energy expenditure. PM20D1 circulates in tight association with both low- and high-density (LDL and HDL,respectively) lipoprotein particles.</text>
</comment>
<dbReference type="PANTHER" id="PTHR45962">
    <property type="entry name" value="N-FATTY-ACYL-AMINO ACID SYNTHASE/HYDROLASE PM20D1"/>
    <property type="match status" value="1"/>
</dbReference>
<accession>A0A6F9DND6</accession>
<evidence type="ECO:0000256" key="12">
    <source>
        <dbReference type="ARBA" id="ARBA00047866"/>
    </source>
</evidence>
<evidence type="ECO:0000256" key="3">
    <source>
        <dbReference type="ARBA" id="ARBA00022670"/>
    </source>
</evidence>
<proteinExistence type="evidence at transcript level"/>
<evidence type="ECO:0000256" key="9">
    <source>
        <dbReference type="ARBA" id="ARBA00047450"/>
    </source>
</evidence>
<dbReference type="GO" id="GO:0043604">
    <property type="term" value="P:amide biosynthetic process"/>
    <property type="evidence" value="ECO:0007669"/>
    <property type="project" value="TreeGrafter"/>
</dbReference>
<comment type="catalytic activity">
    <reaction evidence="20">
        <text>N-(9Z-octadecenoyl)-L-glutamine + H2O = L-glutamine + (9Z)-octadecenoate</text>
        <dbReference type="Rhea" id="RHEA:51356"/>
        <dbReference type="ChEBI" id="CHEBI:15377"/>
        <dbReference type="ChEBI" id="CHEBI:30823"/>
        <dbReference type="ChEBI" id="CHEBI:58359"/>
        <dbReference type="ChEBI" id="CHEBI:134033"/>
    </reaction>
    <physiologicalReaction direction="left-to-right" evidence="20">
        <dbReference type="Rhea" id="RHEA:51357"/>
    </physiologicalReaction>
</comment>
<dbReference type="InterPro" id="IPR011650">
    <property type="entry name" value="Peptidase_M20_dimer"/>
</dbReference>
<dbReference type="EMBL" id="LR789100">
    <property type="protein sequence ID" value="CAB3264962.1"/>
    <property type="molecule type" value="mRNA"/>
</dbReference>
<evidence type="ECO:0000256" key="26">
    <source>
        <dbReference type="ARBA" id="ARBA00049457"/>
    </source>
</evidence>
<dbReference type="Gene3D" id="1.10.150.900">
    <property type="match status" value="1"/>
</dbReference>
<reference evidence="28" key="1">
    <citation type="submission" date="2020-04" db="EMBL/GenBank/DDBJ databases">
        <authorList>
            <person name="Neveu A P."/>
        </authorList>
    </citation>
    <scope>NUCLEOTIDE SEQUENCE</scope>
    <source>
        <tissue evidence="28">Whole embryo</tissue>
    </source>
</reference>
<evidence type="ECO:0000256" key="25">
    <source>
        <dbReference type="ARBA" id="ARBA00049100"/>
    </source>
</evidence>
<dbReference type="InterPro" id="IPR002933">
    <property type="entry name" value="Peptidase_M20"/>
</dbReference>
<dbReference type="Pfam" id="PF01546">
    <property type="entry name" value="Peptidase_M20"/>
    <property type="match status" value="1"/>
</dbReference>
<comment type="catalytic activity">
    <reaction evidence="25">
        <text>N-(5Z,8Z,11Z,14Z-eicosatetraenoyl)-L-serine + H2O = (5Z,8Z,11Z,14Z)-eicosatetraenoate + L-serine</text>
        <dbReference type="Rhea" id="RHEA:64116"/>
        <dbReference type="ChEBI" id="CHEBI:15377"/>
        <dbReference type="ChEBI" id="CHEBI:32395"/>
        <dbReference type="ChEBI" id="CHEBI:33384"/>
        <dbReference type="ChEBI" id="CHEBI:149697"/>
    </reaction>
    <physiologicalReaction direction="left-to-right" evidence="25">
        <dbReference type="Rhea" id="RHEA:64117"/>
    </physiologicalReaction>
    <physiologicalReaction direction="right-to-left" evidence="25">
        <dbReference type="Rhea" id="RHEA:64118"/>
    </physiologicalReaction>
</comment>
<comment type="catalytic activity">
    <reaction evidence="23">
        <text>an N-acyl-aromatic L-alpha-amino acid + H2O = an aromatic L-alpha-amino acid + a carboxylate</text>
        <dbReference type="Rhea" id="RHEA:54184"/>
        <dbReference type="ChEBI" id="CHEBI:15377"/>
        <dbReference type="ChEBI" id="CHEBI:29067"/>
        <dbReference type="ChEBI" id="CHEBI:84824"/>
        <dbReference type="ChEBI" id="CHEBI:138093"/>
        <dbReference type="EC" id="3.5.1.114"/>
    </reaction>
    <physiologicalReaction direction="left-to-right" evidence="23">
        <dbReference type="Rhea" id="RHEA:54185"/>
    </physiologicalReaction>
    <physiologicalReaction direction="right-to-left" evidence="23">
        <dbReference type="Rhea" id="RHEA:54186"/>
    </physiologicalReaction>
</comment>
<comment type="catalytic activity">
    <reaction evidence="12">
        <text>N-(9Z-octadecenoyl)-L-tyrosine + H2O = L-tyrosine + (9Z)-octadecenoate</text>
        <dbReference type="Rhea" id="RHEA:64184"/>
        <dbReference type="ChEBI" id="CHEBI:15377"/>
        <dbReference type="ChEBI" id="CHEBI:30823"/>
        <dbReference type="ChEBI" id="CHEBI:58315"/>
        <dbReference type="ChEBI" id="CHEBI:149734"/>
    </reaction>
    <physiologicalReaction direction="left-to-right" evidence="12">
        <dbReference type="Rhea" id="RHEA:64185"/>
    </physiologicalReaction>
</comment>
<evidence type="ECO:0000256" key="15">
    <source>
        <dbReference type="ARBA" id="ARBA00048145"/>
    </source>
</evidence>